<reference evidence="5 6" key="1">
    <citation type="journal article" date="2016" name="Mol. Biol. Evol.">
        <title>Comparative Genomics of Early-Diverging Mushroom-Forming Fungi Provides Insights into the Origins of Lignocellulose Decay Capabilities.</title>
        <authorList>
            <person name="Nagy L.G."/>
            <person name="Riley R."/>
            <person name="Tritt A."/>
            <person name="Adam C."/>
            <person name="Daum C."/>
            <person name="Floudas D."/>
            <person name="Sun H."/>
            <person name="Yadav J.S."/>
            <person name="Pangilinan J."/>
            <person name="Larsson K.H."/>
            <person name="Matsuura K."/>
            <person name="Barry K."/>
            <person name="Labutti K."/>
            <person name="Kuo R."/>
            <person name="Ohm R.A."/>
            <person name="Bhattacharya S.S."/>
            <person name="Shirouzu T."/>
            <person name="Yoshinaga Y."/>
            <person name="Martin F.M."/>
            <person name="Grigoriev I.V."/>
            <person name="Hibbett D.S."/>
        </authorList>
    </citation>
    <scope>NUCLEOTIDE SEQUENCE [LARGE SCALE GENOMIC DNA]</scope>
    <source>
        <strain evidence="5 6">CBS 109695</strain>
    </source>
</reference>
<dbReference type="PROSITE" id="PS50297">
    <property type="entry name" value="ANK_REP_REGION"/>
    <property type="match status" value="1"/>
</dbReference>
<evidence type="ECO:0000256" key="1">
    <source>
        <dbReference type="ARBA" id="ARBA00022737"/>
    </source>
</evidence>
<feature type="repeat" description="ANK" evidence="3">
    <location>
        <begin position="52"/>
        <end position="84"/>
    </location>
</feature>
<dbReference type="AlphaFoldDB" id="A0A166UH05"/>
<evidence type="ECO:0000256" key="3">
    <source>
        <dbReference type="PROSITE-ProRule" id="PRU00023"/>
    </source>
</evidence>
<dbReference type="GO" id="GO:0004842">
    <property type="term" value="F:ubiquitin-protein transferase activity"/>
    <property type="evidence" value="ECO:0007669"/>
    <property type="project" value="TreeGrafter"/>
</dbReference>
<dbReference type="PANTHER" id="PTHR24171">
    <property type="entry name" value="ANKYRIN REPEAT DOMAIN-CONTAINING PROTEIN 39-RELATED"/>
    <property type="match status" value="1"/>
</dbReference>
<accession>A0A166UH05</accession>
<dbReference type="SUPFAM" id="SSF48403">
    <property type="entry name" value="Ankyrin repeat"/>
    <property type="match status" value="1"/>
</dbReference>
<feature type="region of interest" description="Disordered" evidence="4">
    <location>
        <begin position="138"/>
        <end position="170"/>
    </location>
</feature>
<dbReference type="Gene3D" id="1.25.40.20">
    <property type="entry name" value="Ankyrin repeat-containing domain"/>
    <property type="match status" value="1"/>
</dbReference>
<feature type="region of interest" description="Disordered" evidence="4">
    <location>
        <begin position="211"/>
        <end position="245"/>
    </location>
</feature>
<keyword evidence="2 3" id="KW-0040">ANK repeat</keyword>
<feature type="compositionally biased region" description="Basic and acidic residues" evidence="4">
    <location>
        <begin position="225"/>
        <end position="245"/>
    </location>
</feature>
<dbReference type="PROSITE" id="PS50088">
    <property type="entry name" value="ANK_REPEAT"/>
    <property type="match status" value="1"/>
</dbReference>
<evidence type="ECO:0000256" key="4">
    <source>
        <dbReference type="SAM" id="MobiDB-lite"/>
    </source>
</evidence>
<dbReference type="OrthoDB" id="19174at2759"/>
<dbReference type="GO" id="GO:0085020">
    <property type="term" value="P:protein K6-linked ubiquitination"/>
    <property type="evidence" value="ECO:0007669"/>
    <property type="project" value="TreeGrafter"/>
</dbReference>
<proteinExistence type="predicted"/>
<sequence length="245" mass="26526">MPVATENGTHVAPGKNIWVAAGDGDLARVKVLPFLNHLIKHSTVSPNVPDPYTYTPMHAAASYGQVDILEYLISHGGDVNVADEDGDTPIYTVENVDTAQWLVEHGANVHRVNAEGVSPIDHLEEDFPTVASYLASLPMPSPSTTSAPLRAVPASQPEQPSQHSQEVVSEELTSALMERVAEIMARAEREGRDPDEELRAVVGRSVLEGMVTGYEMSVDGEVEEREDRGDATKRRRGNEGPEAGR</sequence>
<protein>
    <submittedName>
        <fullName evidence="5">Ankyrin</fullName>
    </submittedName>
</protein>
<dbReference type="InterPro" id="IPR002110">
    <property type="entry name" value="Ankyrin_rpt"/>
</dbReference>
<keyword evidence="1" id="KW-0677">Repeat</keyword>
<dbReference type="EMBL" id="KV417488">
    <property type="protein sequence ID" value="KZP31683.1"/>
    <property type="molecule type" value="Genomic_DNA"/>
</dbReference>
<dbReference type="Proteomes" id="UP000076532">
    <property type="component" value="Unassembled WGS sequence"/>
</dbReference>
<organism evidence="5 6">
    <name type="scientific">Athelia psychrophila</name>
    <dbReference type="NCBI Taxonomy" id="1759441"/>
    <lineage>
        <taxon>Eukaryota</taxon>
        <taxon>Fungi</taxon>
        <taxon>Dikarya</taxon>
        <taxon>Basidiomycota</taxon>
        <taxon>Agaricomycotina</taxon>
        <taxon>Agaricomycetes</taxon>
        <taxon>Agaricomycetidae</taxon>
        <taxon>Atheliales</taxon>
        <taxon>Atheliaceae</taxon>
        <taxon>Athelia</taxon>
    </lineage>
</organism>
<feature type="compositionally biased region" description="Low complexity" evidence="4">
    <location>
        <begin position="155"/>
        <end position="166"/>
    </location>
</feature>
<dbReference type="PANTHER" id="PTHR24171:SF8">
    <property type="entry name" value="BRCA1-ASSOCIATED RING DOMAIN PROTEIN 1"/>
    <property type="match status" value="1"/>
</dbReference>
<dbReference type="STRING" id="436010.A0A166UH05"/>
<evidence type="ECO:0000256" key="2">
    <source>
        <dbReference type="ARBA" id="ARBA00023043"/>
    </source>
</evidence>
<gene>
    <name evidence="5" type="ORF">FIBSPDRAFT_813258</name>
</gene>
<keyword evidence="6" id="KW-1185">Reference proteome</keyword>
<name>A0A166UH05_9AGAM</name>
<dbReference type="SMART" id="SM00248">
    <property type="entry name" value="ANK"/>
    <property type="match status" value="2"/>
</dbReference>
<dbReference type="Pfam" id="PF12796">
    <property type="entry name" value="Ank_2"/>
    <property type="match status" value="1"/>
</dbReference>
<dbReference type="InterPro" id="IPR036770">
    <property type="entry name" value="Ankyrin_rpt-contain_sf"/>
</dbReference>
<evidence type="ECO:0000313" key="5">
    <source>
        <dbReference type="EMBL" id="KZP31683.1"/>
    </source>
</evidence>
<evidence type="ECO:0000313" key="6">
    <source>
        <dbReference type="Proteomes" id="UP000076532"/>
    </source>
</evidence>